<comment type="caution">
    <text evidence="7">The sequence shown here is derived from an EMBL/GenBank/DDBJ whole genome shotgun (WGS) entry which is preliminary data.</text>
</comment>
<organism evidence="7 8">
    <name type="scientific">Haloferula sargassicola</name>
    <dbReference type="NCBI Taxonomy" id="490096"/>
    <lineage>
        <taxon>Bacteria</taxon>
        <taxon>Pseudomonadati</taxon>
        <taxon>Verrucomicrobiota</taxon>
        <taxon>Verrucomicrobiia</taxon>
        <taxon>Verrucomicrobiales</taxon>
        <taxon>Verrucomicrobiaceae</taxon>
        <taxon>Haloferula</taxon>
    </lineage>
</organism>
<comment type="similarity">
    <text evidence="1">Belongs to the sigma-70 factor family. ECF subfamily.</text>
</comment>
<evidence type="ECO:0000256" key="3">
    <source>
        <dbReference type="ARBA" id="ARBA00023082"/>
    </source>
</evidence>
<evidence type="ECO:0000256" key="1">
    <source>
        <dbReference type="ARBA" id="ARBA00010641"/>
    </source>
</evidence>
<dbReference type="Pfam" id="PF08281">
    <property type="entry name" value="Sigma70_r4_2"/>
    <property type="match status" value="1"/>
</dbReference>
<dbReference type="RefSeq" id="WP_353567265.1">
    <property type="nucleotide sequence ID" value="NZ_BAABRI010000012.1"/>
</dbReference>
<name>A0ABP9UPH0_9BACT</name>
<evidence type="ECO:0008006" key="9">
    <source>
        <dbReference type="Google" id="ProtNLM"/>
    </source>
</evidence>
<dbReference type="Proteomes" id="UP001476282">
    <property type="component" value="Unassembled WGS sequence"/>
</dbReference>
<evidence type="ECO:0000259" key="6">
    <source>
        <dbReference type="Pfam" id="PF08281"/>
    </source>
</evidence>
<evidence type="ECO:0000313" key="8">
    <source>
        <dbReference type="Proteomes" id="UP001476282"/>
    </source>
</evidence>
<evidence type="ECO:0000256" key="2">
    <source>
        <dbReference type="ARBA" id="ARBA00023015"/>
    </source>
</evidence>
<dbReference type="PANTHER" id="PTHR43133:SF51">
    <property type="entry name" value="RNA POLYMERASE SIGMA FACTOR"/>
    <property type="match status" value="1"/>
</dbReference>
<dbReference type="Pfam" id="PF04542">
    <property type="entry name" value="Sigma70_r2"/>
    <property type="match status" value="1"/>
</dbReference>
<dbReference type="InterPro" id="IPR039425">
    <property type="entry name" value="RNA_pol_sigma-70-like"/>
</dbReference>
<feature type="domain" description="RNA polymerase sigma-70 region 2" evidence="5">
    <location>
        <begin position="22"/>
        <end position="87"/>
    </location>
</feature>
<dbReference type="InterPro" id="IPR014284">
    <property type="entry name" value="RNA_pol_sigma-70_dom"/>
</dbReference>
<keyword evidence="8" id="KW-1185">Reference proteome</keyword>
<dbReference type="PANTHER" id="PTHR43133">
    <property type="entry name" value="RNA POLYMERASE ECF-TYPE SIGMA FACTO"/>
    <property type="match status" value="1"/>
</dbReference>
<keyword evidence="4" id="KW-0804">Transcription</keyword>
<dbReference type="InterPro" id="IPR013324">
    <property type="entry name" value="RNA_pol_sigma_r3/r4-like"/>
</dbReference>
<dbReference type="Gene3D" id="1.10.1740.10">
    <property type="match status" value="1"/>
</dbReference>
<dbReference type="InterPro" id="IPR036388">
    <property type="entry name" value="WH-like_DNA-bd_sf"/>
</dbReference>
<dbReference type="SUPFAM" id="SSF88659">
    <property type="entry name" value="Sigma3 and sigma4 domains of RNA polymerase sigma factors"/>
    <property type="match status" value="1"/>
</dbReference>
<feature type="domain" description="RNA polymerase sigma factor 70 region 4 type 2" evidence="6">
    <location>
        <begin position="120"/>
        <end position="172"/>
    </location>
</feature>
<evidence type="ECO:0000259" key="5">
    <source>
        <dbReference type="Pfam" id="PF04542"/>
    </source>
</evidence>
<gene>
    <name evidence="7" type="ORF">Hsar01_02373</name>
</gene>
<dbReference type="InterPro" id="IPR013249">
    <property type="entry name" value="RNA_pol_sigma70_r4_t2"/>
</dbReference>
<dbReference type="EMBL" id="BAABRI010000012">
    <property type="protein sequence ID" value="GAA5483145.1"/>
    <property type="molecule type" value="Genomic_DNA"/>
</dbReference>
<keyword evidence="2" id="KW-0805">Transcription regulation</keyword>
<dbReference type="InterPro" id="IPR013325">
    <property type="entry name" value="RNA_pol_sigma_r2"/>
</dbReference>
<evidence type="ECO:0000313" key="7">
    <source>
        <dbReference type="EMBL" id="GAA5483145.1"/>
    </source>
</evidence>
<evidence type="ECO:0000256" key="4">
    <source>
        <dbReference type="ARBA" id="ARBA00023163"/>
    </source>
</evidence>
<dbReference type="InterPro" id="IPR007627">
    <property type="entry name" value="RNA_pol_sigma70_r2"/>
</dbReference>
<protein>
    <recommendedName>
        <fullName evidence="9">Sigma-70 family RNA polymerase sigma factor</fullName>
    </recommendedName>
</protein>
<accession>A0ABP9UPH0</accession>
<dbReference type="SUPFAM" id="SSF88946">
    <property type="entry name" value="Sigma2 domain of RNA polymerase sigma factors"/>
    <property type="match status" value="1"/>
</dbReference>
<sequence>MPAEPENPDTPDERQTAAVQGLFLKFQPMIRTYILSIVPDFTLAEDILQETFLVVSRKAGGFTLGTSFPAWVKTIARFKALEAVRREYGRRAVLSDEVLDALDTETHPYADPTEIDGRVQALRHCIAELAPQARRSIEYRYRGDHRPPQIARLMGCTVNSVNVTLSRARAFLRDCVNRRLSPTSS</sequence>
<dbReference type="NCBIfam" id="TIGR02937">
    <property type="entry name" value="sigma70-ECF"/>
    <property type="match status" value="1"/>
</dbReference>
<keyword evidence="3" id="KW-0731">Sigma factor</keyword>
<proteinExistence type="inferred from homology"/>
<reference evidence="7 8" key="1">
    <citation type="submission" date="2024-02" db="EMBL/GenBank/DDBJ databases">
        <title>Haloferula sargassicola NBRC 104335.</title>
        <authorList>
            <person name="Ichikawa N."/>
            <person name="Katano-Makiyama Y."/>
            <person name="Hidaka K."/>
        </authorList>
    </citation>
    <scope>NUCLEOTIDE SEQUENCE [LARGE SCALE GENOMIC DNA]</scope>
    <source>
        <strain evidence="7 8">NBRC 104335</strain>
    </source>
</reference>
<dbReference type="Gene3D" id="1.10.10.10">
    <property type="entry name" value="Winged helix-like DNA-binding domain superfamily/Winged helix DNA-binding domain"/>
    <property type="match status" value="1"/>
</dbReference>